<dbReference type="AlphaFoldDB" id="A0AAN6UF72"/>
<dbReference type="EMBL" id="MU853423">
    <property type="protein sequence ID" value="KAK4131579.1"/>
    <property type="molecule type" value="Genomic_DNA"/>
</dbReference>
<evidence type="ECO:0000313" key="4">
    <source>
        <dbReference type="Proteomes" id="UP001304895"/>
    </source>
</evidence>
<feature type="region of interest" description="Disordered" evidence="1">
    <location>
        <begin position="19"/>
        <end position="41"/>
    </location>
</feature>
<keyword evidence="2" id="KW-0472">Membrane</keyword>
<reference evidence="3" key="1">
    <citation type="journal article" date="2023" name="Mol. Phylogenet. Evol.">
        <title>Genome-scale phylogeny and comparative genomics of the fungal order Sordariales.</title>
        <authorList>
            <person name="Hensen N."/>
            <person name="Bonometti L."/>
            <person name="Westerberg I."/>
            <person name="Brannstrom I.O."/>
            <person name="Guillou S."/>
            <person name="Cros-Aarteil S."/>
            <person name="Calhoun S."/>
            <person name="Haridas S."/>
            <person name="Kuo A."/>
            <person name="Mondo S."/>
            <person name="Pangilinan J."/>
            <person name="Riley R."/>
            <person name="LaButti K."/>
            <person name="Andreopoulos B."/>
            <person name="Lipzen A."/>
            <person name="Chen C."/>
            <person name="Yan M."/>
            <person name="Daum C."/>
            <person name="Ng V."/>
            <person name="Clum A."/>
            <person name="Steindorff A."/>
            <person name="Ohm R.A."/>
            <person name="Martin F."/>
            <person name="Silar P."/>
            <person name="Natvig D.O."/>
            <person name="Lalanne C."/>
            <person name="Gautier V."/>
            <person name="Ament-Velasquez S.L."/>
            <person name="Kruys A."/>
            <person name="Hutchinson M.I."/>
            <person name="Powell A.J."/>
            <person name="Barry K."/>
            <person name="Miller A.N."/>
            <person name="Grigoriev I.V."/>
            <person name="Debuchy R."/>
            <person name="Gladieux P."/>
            <person name="Hiltunen Thoren M."/>
            <person name="Johannesson H."/>
        </authorList>
    </citation>
    <scope>NUCLEOTIDE SEQUENCE</scope>
    <source>
        <strain evidence="3">CBS 123565</strain>
    </source>
</reference>
<evidence type="ECO:0000256" key="1">
    <source>
        <dbReference type="SAM" id="MobiDB-lite"/>
    </source>
</evidence>
<keyword evidence="4" id="KW-1185">Reference proteome</keyword>
<evidence type="ECO:0000256" key="2">
    <source>
        <dbReference type="SAM" id="Phobius"/>
    </source>
</evidence>
<comment type="caution">
    <text evidence="3">The sequence shown here is derived from an EMBL/GenBank/DDBJ whole genome shotgun (WGS) entry which is preliminary data.</text>
</comment>
<name>A0AAN6UF72_9PEZI</name>
<evidence type="ECO:0000313" key="3">
    <source>
        <dbReference type="EMBL" id="KAK4131579.1"/>
    </source>
</evidence>
<protein>
    <submittedName>
        <fullName evidence="3">Uncharacterized protein</fullName>
    </submittedName>
</protein>
<reference evidence="3" key="2">
    <citation type="submission" date="2023-05" db="EMBL/GenBank/DDBJ databases">
        <authorList>
            <consortium name="Lawrence Berkeley National Laboratory"/>
            <person name="Steindorff A."/>
            <person name="Hensen N."/>
            <person name="Bonometti L."/>
            <person name="Westerberg I."/>
            <person name="Brannstrom I.O."/>
            <person name="Guillou S."/>
            <person name="Cros-Aarteil S."/>
            <person name="Calhoun S."/>
            <person name="Haridas S."/>
            <person name="Kuo A."/>
            <person name="Mondo S."/>
            <person name="Pangilinan J."/>
            <person name="Riley R."/>
            <person name="Labutti K."/>
            <person name="Andreopoulos B."/>
            <person name="Lipzen A."/>
            <person name="Chen C."/>
            <person name="Yanf M."/>
            <person name="Daum C."/>
            <person name="Ng V."/>
            <person name="Clum A."/>
            <person name="Ohm R."/>
            <person name="Martin F."/>
            <person name="Silar P."/>
            <person name="Natvig D."/>
            <person name="Lalanne C."/>
            <person name="Gautier V."/>
            <person name="Ament-Velasquez S.L."/>
            <person name="Kruys A."/>
            <person name="Hutchinson M.I."/>
            <person name="Powell A.J."/>
            <person name="Barry K."/>
            <person name="Miller A.N."/>
            <person name="Grigoriev I.V."/>
            <person name="Debuchy R."/>
            <person name="Gladieux P."/>
            <person name="Thoren M.H."/>
            <person name="Johannesson H."/>
        </authorList>
    </citation>
    <scope>NUCLEOTIDE SEQUENCE</scope>
    <source>
        <strain evidence="3">CBS 123565</strain>
    </source>
</reference>
<organism evidence="3 4">
    <name type="scientific">Trichocladium antarcticum</name>
    <dbReference type="NCBI Taxonomy" id="1450529"/>
    <lineage>
        <taxon>Eukaryota</taxon>
        <taxon>Fungi</taxon>
        <taxon>Dikarya</taxon>
        <taxon>Ascomycota</taxon>
        <taxon>Pezizomycotina</taxon>
        <taxon>Sordariomycetes</taxon>
        <taxon>Sordariomycetidae</taxon>
        <taxon>Sordariales</taxon>
        <taxon>Chaetomiaceae</taxon>
        <taxon>Trichocladium</taxon>
    </lineage>
</organism>
<proteinExistence type="predicted"/>
<keyword evidence="2" id="KW-1133">Transmembrane helix</keyword>
<dbReference type="Proteomes" id="UP001304895">
    <property type="component" value="Unassembled WGS sequence"/>
</dbReference>
<keyword evidence="2" id="KW-0812">Transmembrane</keyword>
<gene>
    <name evidence="3" type="ORF">BT67DRAFT_153568</name>
</gene>
<feature type="transmembrane region" description="Helical" evidence="2">
    <location>
        <begin position="59"/>
        <end position="81"/>
    </location>
</feature>
<accession>A0AAN6UF72</accession>
<sequence>MSQIPAQLLQATSETRLLVSSNLTPPAPRNPASLRRHIARPPHHPAAARLFRTRCRPGAIFIAQTLLAAASVVSGLAFTAVGSRLGRGFPRRSL</sequence>